<dbReference type="Pfam" id="PF00004">
    <property type="entry name" value="AAA"/>
    <property type="match status" value="2"/>
</dbReference>
<evidence type="ECO:0000313" key="9">
    <source>
        <dbReference type="Proteomes" id="UP000886523"/>
    </source>
</evidence>
<dbReference type="GO" id="GO:0031593">
    <property type="term" value="F:polyubiquitin modification-dependent protein binding"/>
    <property type="evidence" value="ECO:0007669"/>
    <property type="project" value="TreeGrafter"/>
</dbReference>
<dbReference type="InterPro" id="IPR029067">
    <property type="entry name" value="CDC48_domain_2-like_sf"/>
</dbReference>
<feature type="region of interest" description="Disordered" evidence="4">
    <location>
        <begin position="1"/>
        <end position="20"/>
    </location>
</feature>
<dbReference type="AlphaFoldDB" id="A0A9P6AT27"/>
<keyword evidence="9" id="KW-1185">Reference proteome</keyword>
<dbReference type="InterPro" id="IPR009010">
    <property type="entry name" value="Asp_de-COase-like_dom_sf"/>
</dbReference>
<dbReference type="InterPro" id="IPR027417">
    <property type="entry name" value="P-loop_NTPase"/>
</dbReference>
<dbReference type="OrthoDB" id="27435at2759"/>
<dbReference type="InterPro" id="IPR003593">
    <property type="entry name" value="AAA+_ATPase"/>
</dbReference>
<dbReference type="InterPro" id="IPR003959">
    <property type="entry name" value="ATPase_AAA_core"/>
</dbReference>
<dbReference type="Gene3D" id="3.40.50.300">
    <property type="entry name" value="P-loop containing nucleotide triphosphate hydrolases"/>
    <property type="match status" value="2"/>
</dbReference>
<protein>
    <submittedName>
        <fullName evidence="8">Uncharacterized protein</fullName>
    </submittedName>
</protein>
<dbReference type="GO" id="GO:0071630">
    <property type="term" value="P:nuclear protein quality control by the ubiquitin-proteasome system"/>
    <property type="evidence" value="ECO:0007669"/>
    <property type="project" value="UniProtKB-ARBA"/>
</dbReference>
<feature type="compositionally biased region" description="Low complexity" evidence="4">
    <location>
        <begin position="768"/>
        <end position="784"/>
    </location>
</feature>
<dbReference type="GO" id="GO:0097352">
    <property type="term" value="P:autophagosome maturation"/>
    <property type="evidence" value="ECO:0007669"/>
    <property type="project" value="TreeGrafter"/>
</dbReference>
<dbReference type="GO" id="GO:0051228">
    <property type="term" value="P:mitotic spindle disassembly"/>
    <property type="evidence" value="ECO:0007669"/>
    <property type="project" value="TreeGrafter"/>
</dbReference>
<evidence type="ECO:0000256" key="2">
    <source>
        <dbReference type="ARBA" id="ARBA00022741"/>
    </source>
</evidence>
<dbReference type="SMART" id="SM01072">
    <property type="entry name" value="CDC48_2"/>
    <property type="match status" value="1"/>
</dbReference>
<evidence type="ECO:0000256" key="4">
    <source>
        <dbReference type="SAM" id="MobiDB-lite"/>
    </source>
</evidence>
<feature type="domain" description="CDC48" evidence="6">
    <location>
        <begin position="116"/>
        <end position="182"/>
    </location>
</feature>
<dbReference type="CDD" id="cd19519">
    <property type="entry name" value="RecA-like_CDC48_r1-like"/>
    <property type="match status" value="1"/>
</dbReference>
<evidence type="ECO:0000259" key="7">
    <source>
        <dbReference type="SMART" id="SM01073"/>
    </source>
</evidence>
<feature type="domain" description="CDC48 N-terminal subdomain" evidence="7">
    <location>
        <begin position="29"/>
        <end position="99"/>
    </location>
</feature>
<dbReference type="GO" id="GO:0005634">
    <property type="term" value="C:nucleus"/>
    <property type="evidence" value="ECO:0007669"/>
    <property type="project" value="TreeGrafter"/>
</dbReference>
<dbReference type="SUPFAM" id="SSF50692">
    <property type="entry name" value="ADC-like"/>
    <property type="match status" value="1"/>
</dbReference>
<evidence type="ECO:0000259" key="6">
    <source>
        <dbReference type="SMART" id="SM01072"/>
    </source>
</evidence>
<evidence type="ECO:0000256" key="1">
    <source>
        <dbReference type="ARBA" id="ARBA00006914"/>
    </source>
</evidence>
<feature type="domain" description="AAA+ ATPase" evidence="5">
    <location>
        <begin position="492"/>
        <end position="631"/>
    </location>
</feature>
<name>A0A9P6AT27_9AGAM</name>
<dbReference type="GO" id="GO:0005829">
    <property type="term" value="C:cytosol"/>
    <property type="evidence" value="ECO:0007669"/>
    <property type="project" value="TreeGrafter"/>
</dbReference>
<dbReference type="GO" id="GO:0005741">
    <property type="term" value="C:mitochondrial outer membrane"/>
    <property type="evidence" value="ECO:0007669"/>
    <property type="project" value="UniProtKB-ARBA"/>
</dbReference>
<evidence type="ECO:0000313" key="8">
    <source>
        <dbReference type="EMBL" id="KAF9511229.1"/>
    </source>
</evidence>
<proteinExistence type="inferred from homology"/>
<dbReference type="Pfam" id="PF09336">
    <property type="entry name" value="Vps4_C"/>
    <property type="match status" value="1"/>
</dbReference>
<dbReference type="InterPro" id="IPR050168">
    <property type="entry name" value="AAA_ATPase_domain"/>
</dbReference>
<dbReference type="InterPro" id="IPR041569">
    <property type="entry name" value="AAA_lid_3"/>
</dbReference>
<keyword evidence="3" id="KW-0067">ATP-binding</keyword>
<dbReference type="GO" id="GO:0030970">
    <property type="term" value="P:retrograde protein transport, ER to cytosol"/>
    <property type="evidence" value="ECO:0007669"/>
    <property type="project" value="TreeGrafter"/>
</dbReference>
<dbReference type="FunFam" id="1.10.8.60:FF:000004">
    <property type="entry name" value="Cell division control 48"/>
    <property type="match status" value="1"/>
</dbReference>
<dbReference type="InterPro" id="IPR004201">
    <property type="entry name" value="Cdc48_dom2"/>
</dbReference>
<reference evidence="8" key="1">
    <citation type="journal article" date="2020" name="Nat. Commun.">
        <title>Large-scale genome sequencing of mycorrhizal fungi provides insights into the early evolution of symbiotic traits.</title>
        <authorList>
            <person name="Miyauchi S."/>
            <person name="Kiss E."/>
            <person name="Kuo A."/>
            <person name="Drula E."/>
            <person name="Kohler A."/>
            <person name="Sanchez-Garcia M."/>
            <person name="Morin E."/>
            <person name="Andreopoulos B."/>
            <person name="Barry K.W."/>
            <person name="Bonito G."/>
            <person name="Buee M."/>
            <person name="Carver A."/>
            <person name="Chen C."/>
            <person name="Cichocki N."/>
            <person name="Clum A."/>
            <person name="Culley D."/>
            <person name="Crous P.W."/>
            <person name="Fauchery L."/>
            <person name="Girlanda M."/>
            <person name="Hayes R.D."/>
            <person name="Keri Z."/>
            <person name="LaButti K."/>
            <person name="Lipzen A."/>
            <person name="Lombard V."/>
            <person name="Magnuson J."/>
            <person name="Maillard F."/>
            <person name="Murat C."/>
            <person name="Nolan M."/>
            <person name="Ohm R.A."/>
            <person name="Pangilinan J."/>
            <person name="Pereira M.F."/>
            <person name="Perotto S."/>
            <person name="Peter M."/>
            <person name="Pfister S."/>
            <person name="Riley R."/>
            <person name="Sitrit Y."/>
            <person name="Stielow J.B."/>
            <person name="Szollosi G."/>
            <person name="Zifcakova L."/>
            <person name="Stursova M."/>
            <person name="Spatafora J.W."/>
            <person name="Tedersoo L."/>
            <person name="Vaario L.M."/>
            <person name="Yamada A."/>
            <person name="Yan M."/>
            <person name="Wang P."/>
            <person name="Xu J."/>
            <person name="Bruns T."/>
            <person name="Baldrian P."/>
            <person name="Vilgalys R."/>
            <person name="Dunand C."/>
            <person name="Henrissat B."/>
            <person name="Grigoriev I.V."/>
            <person name="Hibbett D."/>
            <person name="Nagy L.G."/>
            <person name="Martin F.M."/>
        </authorList>
    </citation>
    <scope>NUCLEOTIDE SEQUENCE</scope>
    <source>
        <strain evidence="8">UP504</strain>
    </source>
</reference>
<dbReference type="InterPro" id="IPR005938">
    <property type="entry name" value="AAA_ATPase_CDC48"/>
</dbReference>
<dbReference type="EMBL" id="MU129003">
    <property type="protein sequence ID" value="KAF9511229.1"/>
    <property type="molecule type" value="Genomic_DNA"/>
</dbReference>
<dbReference type="GO" id="GO:0016887">
    <property type="term" value="F:ATP hydrolysis activity"/>
    <property type="evidence" value="ECO:0007669"/>
    <property type="project" value="InterPro"/>
</dbReference>
<dbReference type="InterPro" id="IPR003960">
    <property type="entry name" value="ATPase_AAA_CS"/>
</dbReference>
<dbReference type="PANTHER" id="PTHR23077">
    <property type="entry name" value="AAA-FAMILY ATPASE"/>
    <property type="match status" value="1"/>
</dbReference>
<sequence>MADPSGAAPQPGENDISTAILRPKKSPNRLIVDEATSDDNSVATLNPATMEILQLFRGDTIIVSSDDVDEGKIQMNKVARNNLRVKLGDLCHVHPCHDIKYGKRVHILPFDDSIEGLSGNIFDVYLKPYFLEAYRPVRKGDTFLVRGGMRTVEFKVIETDPAEFCIVAQDTVIHTEGDPVKREDEESNLADVGYDDIGGCRKQMAQIRELVELPLRHPQLFKSIGIKPPRGILMFGPPGTGKTLMARAVANETGAFFFLINGPEIMSKMAGESESNLRKAFEEAEKNSPAIIFIDEIDSIAPKRDKTNGEVERRVVSQLLTLMDGLKARSNVVVMAATNRPNSIDPALRRFGRFDREVDIGIPDPTGRLEILRIHTKNMKLADDVDLEQIAADTHGYVGSDVASLCSEAAMQQIREKMDLIDLDEDTIDAEVLDALGVTMENFRFALGASNPSALRETVVEIPTTTWNDIGGLEKVKQELQETVTYPYGMSPSKGVLFYGPPGTGKTLLAKAIANECQANFISIKGPELLTMWFGESEANVRDVFDKARAAAPCVMFFDELDSIAKARGGGGGDAGGAGDRVLNQILTEMDGMNAKKNVFIIGATNRPDQIDSALLRPGRLDQLIYIPLPDEQSRLQILQAALRKSPIAPNVNLAFLAKNTHGFSGADLTEICQRAAKLAIRESIDADIRRVREKAAKAEAGGEEMEEDVEEEDPVPQITAAHFEEAMKYARRSVSDQDIRRYEMFAQNLQQSRSFGSSFKFPENDVPSGGAPTASSAAGPNAGFGQEADDDDLYA</sequence>
<evidence type="ECO:0000256" key="3">
    <source>
        <dbReference type="ARBA" id="ARBA00022840"/>
    </source>
</evidence>
<dbReference type="SMART" id="SM00382">
    <property type="entry name" value="AAA"/>
    <property type="match status" value="2"/>
</dbReference>
<dbReference type="FunFam" id="3.10.330.10:FF:000001">
    <property type="entry name" value="Cell division control 48"/>
    <property type="match status" value="1"/>
</dbReference>
<dbReference type="PANTHER" id="PTHR23077:SF171">
    <property type="entry name" value="NUCLEAR VALOSIN-CONTAINING PROTEIN-LIKE"/>
    <property type="match status" value="1"/>
</dbReference>
<dbReference type="FunFam" id="2.40.40.20:FF:000003">
    <property type="entry name" value="Transitional endoplasmic reticulum ATPase"/>
    <property type="match status" value="1"/>
</dbReference>
<dbReference type="InterPro" id="IPR015415">
    <property type="entry name" value="Spast_Vps4_C"/>
</dbReference>
<dbReference type="PROSITE" id="PS00674">
    <property type="entry name" value="AAA"/>
    <property type="match status" value="2"/>
</dbReference>
<dbReference type="GO" id="GO:0005524">
    <property type="term" value="F:ATP binding"/>
    <property type="evidence" value="ECO:0007669"/>
    <property type="project" value="UniProtKB-KW"/>
</dbReference>
<dbReference type="SUPFAM" id="SSF52540">
    <property type="entry name" value="P-loop containing nucleoside triphosphate hydrolases"/>
    <property type="match status" value="2"/>
</dbReference>
<dbReference type="Gene3D" id="6.10.20.150">
    <property type="match status" value="1"/>
</dbReference>
<dbReference type="FunFam" id="3.40.50.300:FF:000012">
    <property type="entry name" value="Transitional endoplasmic reticulum ATPase"/>
    <property type="match status" value="1"/>
</dbReference>
<dbReference type="Pfam" id="PF02359">
    <property type="entry name" value="CDC48_N"/>
    <property type="match status" value="1"/>
</dbReference>
<dbReference type="FunFam" id="3.40.50.300:FF:000048">
    <property type="entry name" value="Transitional endoplasmic reticulum ATPase"/>
    <property type="match status" value="1"/>
</dbReference>
<feature type="region of interest" description="Disordered" evidence="4">
    <location>
        <begin position="757"/>
        <end position="796"/>
    </location>
</feature>
<organism evidence="8 9">
    <name type="scientific">Hydnum rufescens UP504</name>
    <dbReference type="NCBI Taxonomy" id="1448309"/>
    <lineage>
        <taxon>Eukaryota</taxon>
        <taxon>Fungi</taxon>
        <taxon>Dikarya</taxon>
        <taxon>Basidiomycota</taxon>
        <taxon>Agaricomycotina</taxon>
        <taxon>Agaricomycetes</taxon>
        <taxon>Cantharellales</taxon>
        <taxon>Hydnaceae</taxon>
        <taxon>Hydnum</taxon>
    </lineage>
</organism>
<dbReference type="GO" id="GO:0034098">
    <property type="term" value="C:VCP-NPL4-UFD1 AAA ATPase complex"/>
    <property type="evidence" value="ECO:0007669"/>
    <property type="project" value="TreeGrafter"/>
</dbReference>
<dbReference type="Pfam" id="PF02933">
    <property type="entry name" value="CDC48_2"/>
    <property type="match status" value="1"/>
</dbReference>
<feature type="domain" description="AAA+ ATPase" evidence="5">
    <location>
        <begin position="228"/>
        <end position="364"/>
    </location>
</feature>
<comment type="caution">
    <text evidence="8">The sequence shown here is derived from an EMBL/GenBank/DDBJ whole genome shotgun (WGS) entry which is preliminary data.</text>
</comment>
<dbReference type="Gene3D" id="1.10.8.60">
    <property type="match status" value="1"/>
</dbReference>
<evidence type="ECO:0000259" key="5">
    <source>
        <dbReference type="SMART" id="SM00382"/>
    </source>
</evidence>
<dbReference type="Pfam" id="PF17862">
    <property type="entry name" value="AAA_lid_3"/>
    <property type="match status" value="2"/>
</dbReference>
<dbReference type="Proteomes" id="UP000886523">
    <property type="component" value="Unassembled WGS sequence"/>
</dbReference>
<dbReference type="Gene3D" id="3.10.330.10">
    <property type="match status" value="1"/>
</dbReference>
<dbReference type="NCBIfam" id="TIGR01243">
    <property type="entry name" value="CDC48"/>
    <property type="match status" value="1"/>
</dbReference>
<dbReference type="Gene3D" id="2.40.40.20">
    <property type="match status" value="1"/>
</dbReference>
<keyword evidence="2" id="KW-0547">Nucleotide-binding</keyword>
<comment type="similarity">
    <text evidence="1">Belongs to the AAA ATPase family.</text>
</comment>
<dbReference type="InterPro" id="IPR003338">
    <property type="entry name" value="CDC4_N-term_subdom"/>
</dbReference>
<dbReference type="SMART" id="SM01073">
    <property type="entry name" value="CDC48_N"/>
    <property type="match status" value="1"/>
</dbReference>
<accession>A0A9P6AT27</accession>
<dbReference type="SUPFAM" id="SSF54585">
    <property type="entry name" value="Cdc48 domain 2-like"/>
    <property type="match status" value="1"/>
</dbReference>
<gene>
    <name evidence="8" type="ORF">BS47DRAFT_1373096</name>
</gene>